<dbReference type="PANTHER" id="PTHR11109">
    <property type="entry name" value="GTP CYCLOHYDROLASE I"/>
    <property type="match status" value="1"/>
</dbReference>
<dbReference type="GO" id="GO:0003934">
    <property type="term" value="F:GTP cyclohydrolase I activity"/>
    <property type="evidence" value="ECO:0007669"/>
    <property type="project" value="UniProtKB-EC"/>
</dbReference>
<evidence type="ECO:0000256" key="2">
    <source>
        <dbReference type="ARBA" id="ARBA00005080"/>
    </source>
</evidence>
<evidence type="ECO:0000256" key="3">
    <source>
        <dbReference type="ARBA" id="ARBA00012715"/>
    </source>
</evidence>
<feature type="domain" description="GTP cyclohydrolase I" evidence="8">
    <location>
        <begin position="12"/>
        <end position="182"/>
    </location>
</feature>
<evidence type="ECO:0000256" key="4">
    <source>
        <dbReference type="ARBA" id="ARBA00017272"/>
    </source>
</evidence>
<dbReference type="PROSITE" id="PS00859">
    <property type="entry name" value="GTP_CYCLOHYDROL_1_1"/>
    <property type="match status" value="1"/>
</dbReference>
<dbReference type="GO" id="GO:0006730">
    <property type="term" value="P:one-carbon metabolic process"/>
    <property type="evidence" value="ECO:0007669"/>
    <property type="project" value="UniProtKB-KW"/>
</dbReference>
<dbReference type="InterPro" id="IPR043133">
    <property type="entry name" value="GTP-CH-I_C/QueF"/>
</dbReference>
<proteinExistence type="predicted"/>
<dbReference type="InterPro" id="IPR001474">
    <property type="entry name" value="GTP_CycHdrlase_I"/>
</dbReference>
<dbReference type="GO" id="GO:0046654">
    <property type="term" value="P:tetrahydrofolate biosynthetic process"/>
    <property type="evidence" value="ECO:0007669"/>
    <property type="project" value="InterPro"/>
</dbReference>
<dbReference type="UniPathway" id="UPA00848">
    <property type="reaction ID" value="UER00151"/>
</dbReference>
<dbReference type="GO" id="GO:0005737">
    <property type="term" value="C:cytoplasm"/>
    <property type="evidence" value="ECO:0007669"/>
    <property type="project" value="TreeGrafter"/>
</dbReference>
<evidence type="ECO:0000313" key="9">
    <source>
        <dbReference type="EMBL" id="AGQ18754.1"/>
    </source>
</evidence>
<sequence>MGKLQTNLSNAEEALFTLLKDITDKSDDEISKLTFKFLDQIQKKLSKKNDIELNFEILDKTIYSQPIYINGISYISLCEHHMLPFHGSVNIAVFPKKNILGISKFSDIVSHLSNDLTLQEKLTEKIASFIHETLNAEGVFVKISGKHLCSDLLNSKNSSEEVITTFSTGVYELDFSLRNEAILNFS</sequence>
<dbReference type="PANTHER" id="PTHR11109:SF7">
    <property type="entry name" value="GTP CYCLOHYDROLASE 1"/>
    <property type="match status" value="1"/>
</dbReference>
<name>S5DJ83_9ACTN</name>
<dbReference type="Pfam" id="PF01227">
    <property type="entry name" value="GTP_cyclohydroI"/>
    <property type="match status" value="1"/>
</dbReference>
<keyword evidence="5" id="KW-0554">One-carbon metabolism</keyword>
<dbReference type="Gene3D" id="3.30.1130.10">
    <property type="match status" value="1"/>
</dbReference>
<reference evidence="9" key="1">
    <citation type="journal article" date="2013" name="Sci. Rep.">
        <title>Metagenomics uncovers a new group of low GC and ultra-small marine Actinobacteria.</title>
        <authorList>
            <person name="Ghai R."/>
            <person name="Mizuno C.M."/>
            <person name="Picazo A."/>
            <person name="Camacho A."/>
            <person name="Rodriguez-Valera F."/>
        </authorList>
    </citation>
    <scope>NUCLEOTIDE SEQUENCE</scope>
</reference>
<evidence type="ECO:0000259" key="8">
    <source>
        <dbReference type="Pfam" id="PF01227"/>
    </source>
</evidence>
<dbReference type="GO" id="GO:0008270">
    <property type="term" value="F:zinc ion binding"/>
    <property type="evidence" value="ECO:0007669"/>
    <property type="project" value="TreeGrafter"/>
</dbReference>
<dbReference type="InterPro" id="IPR018234">
    <property type="entry name" value="GTP_CycHdrlase_I_CS"/>
</dbReference>
<dbReference type="EC" id="3.5.4.16" evidence="3"/>
<dbReference type="GO" id="GO:0005525">
    <property type="term" value="F:GTP binding"/>
    <property type="evidence" value="ECO:0007669"/>
    <property type="project" value="TreeGrafter"/>
</dbReference>
<dbReference type="GO" id="GO:0006729">
    <property type="term" value="P:tetrahydrobiopterin biosynthetic process"/>
    <property type="evidence" value="ECO:0007669"/>
    <property type="project" value="TreeGrafter"/>
</dbReference>
<dbReference type="InterPro" id="IPR020602">
    <property type="entry name" value="GTP_CycHdrlase_I_dom"/>
</dbReference>
<organism evidence="9">
    <name type="scientific">Candidatus Actinomarina minuta</name>
    <dbReference type="NCBI Taxonomy" id="1389454"/>
    <lineage>
        <taxon>Bacteria</taxon>
        <taxon>Bacillati</taxon>
        <taxon>Actinomycetota</taxon>
        <taxon>Actinomycetes</taxon>
        <taxon>Candidatus Actinomarinidae</taxon>
        <taxon>Candidatus Actinomarinales</taxon>
        <taxon>Candidatus Actinomarineae</taxon>
        <taxon>Candidatus Actinomarinaceae</taxon>
        <taxon>Candidatus Actinomarina</taxon>
    </lineage>
</organism>
<dbReference type="AlphaFoldDB" id="S5DJ83"/>
<evidence type="ECO:0000256" key="7">
    <source>
        <dbReference type="ARBA" id="ARBA00030854"/>
    </source>
</evidence>
<evidence type="ECO:0000256" key="1">
    <source>
        <dbReference type="ARBA" id="ARBA00001052"/>
    </source>
</evidence>
<dbReference type="SUPFAM" id="SSF55620">
    <property type="entry name" value="Tetrahydrobiopterin biosynthesis enzymes-like"/>
    <property type="match status" value="1"/>
</dbReference>
<accession>S5DJ83</accession>
<keyword evidence="6 9" id="KW-0378">Hydrolase</keyword>
<evidence type="ECO:0000256" key="6">
    <source>
        <dbReference type="ARBA" id="ARBA00022801"/>
    </source>
</evidence>
<evidence type="ECO:0000256" key="5">
    <source>
        <dbReference type="ARBA" id="ARBA00022563"/>
    </source>
</evidence>
<comment type="catalytic activity">
    <reaction evidence="1">
        <text>GTP + H2O = 7,8-dihydroneopterin 3'-triphosphate + formate + H(+)</text>
        <dbReference type="Rhea" id="RHEA:17473"/>
        <dbReference type="ChEBI" id="CHEBI:15377"/>
        <dbReference type="ChEBI" id="CHEBI:15378"/>
        <dbReference type="ChEBI" id="CHEBI:15740"/>
        <dbReference type="ChEBI" id="CHEBI:37565"/>
        <dbReference type="ChEBI" id="CHEBI:58462"/>
        <dbReference type="EC" id="3.5.4.16"/>
    </reaction>
</comment>
<dbReference type="EMBL" id="KC811111">
    <property type="protein sequence ID" value="AGQ18754.1"/>
    <property type="molecule type" value="Genomic_DNA"/>
</dbReference>
<comment type="pathway">
    <text evidence="2">Cofactor biosynthesis; 7,8-dihydroneopterin triphosphate biosynthesis; 7,8-dihydroneopterin triphosphate from GTP: step 1/1.</text>
</comment>
<protein>
    <recommendedName>
        <fullName evidence="4">GTP cyclohydrolase 1</fullName>
        <ecNumber evidence="3">3.5.4.16</ecNumber>
    </recommendedName>
    <alternativeName>
        <fullName evidence="7">GTP cyclohydrolase I</fullName>
    </alternativeName>
</protein>